<dbReference type="RefSeq" id="WP_015912695.1">
    <property type="nucleotide sequence ID" value="NC_011992.1"/>
</dbReference>
<feature type="transmembrane region" description="Helical" evidence="5">
    <location>
        <begin position="372"/>
        <end position="402"/>
    </location>
</feature>
<evidence type="ECO:0000256" key="4">
    <source>
        <dbReference type="ARBA" id="ARBA00023136"/>
    </source>
</evidence>
<feature type="domain" description="STAS" evidence="6">
    <location>
        <begin position="427"/>
        <end position="536"/>
    </location>
</feature>
<keyword evidence="2 5" id="KW-0812">Transmembrane</keyword>
<feature type="transmembrane region" description="Helical" evidence="5">
    <location>
        <begin position="240"/>
        <end position="259"/>
    </location>
</feature>
<protein>
    <submittedName>
        <fullName evidence="7">Sulphate transporter</fullName>
    </submittedName>
</protein>
<reference evidence="7 8" key="1">
    <citation type="journal article" date="2010" name="J. Bacteriol.">
        <title>Completed genome sequence of the anaerobic iron-oxidizing bacterium Acidovorax ebreus strain TPSY.</title>
        <authorList>
            <person name="Byrne-Bailey K.G."/>
            <person name="Weber K.A."/>
            <person name="Chair A.H."/>
            <person name="Bose S."/>
            <person name="Knox T."/>
            <person name="Spanbauer T.L."/>
            <person name="Chertkov O."/>
            <person name="Coates J.D."/>
        </authorList>
    </citation>
    <scope>NUCLEOTIDE SEQUENCE [LARGE SCALE GENOMIC DNA]</scope>
    <source>
        <strain evidence="7 8">TPSY</strain>
    </source>
</reference>
<dbReference type="PROSITE" id="PS50801">
    <property type="entry name" value="STAS"/>
    <property type="match status" value="1"/>
</dbReference>
<dbReference type="SUPFAM" id="SSF52091">
    <property type="entry name" value="SpoIIaa-like"/>
    <property type="match status" value="1"/>
</dbReference>
<feature type="transmembrane region" description="Helical" evidence="5">
    <location>
        <begin position="158"/>
        <end position="183"/>
    </location>
</feature>
<feature type="transmembrane region" description="Helical" evidence="5">
    <location>
        <begin position="91"/>
        <end position="108"/>
    </location>
</feature>
<dbReference type="InterPro" id="IPR002645">
    <property type="entry name" value="STAS_dom"/>
</dbReference>
<dbReference type="InterPro" id="IPR011547">
    <property type="entry name" value="SLC26A/SulP_dom"/>
</dbReference>
<feature type="transmembrane region" description="Helical" evidence="5">
    <location>
        <begin position="195"/>
        <end position="220"/>
    </location>
</feature>
<dbReference type="AlphaFoldDB" id="A0A9J9QDW1"/>
<dbReference type="CDD" id="cd07042">
    <property type="entry name" value="STAS_SulP_like_sulfate_transporter"/>
    <property type="match status" value="1"/>
</dbReference>
<dbReference type="InterPro" id="IPR001902">
    <property type="entry name" value="SLC26A/SulP_fam"/>
</dbReference>
<evidence type="ECO:0000256" key="5">
    <source>
        <dbReference type="SAM" id="Phobius"/>
    </source>
</evidence>
<organism evidence="7 8">
    <name type="scientific">Acidovorax ebreus (strain TPSY)</name>
    <name type="common">Diaphorobacter sp. (strain TPSY)</name>
    <dbReference type="NCBI Taxonomy" id="535289"/>
    <lineage>
        <taxon>Bacteria</taxon>
        <taxon>Pseudomonadati</taxon>
        <taxon>Pseudomonadota</taxon>
        <taxon>Betaproteobacteria</taxon>
        <taxon>Burkholderiales</taxon>
        <taxon>Comamonadaceae</taxon>
        <taxon>Diaphorobacter</taxon>
    </lineage>
</organism>
<gene>
    <name evidence="7" type="ordered locus">Dtpsy_0968</name>
</gene>
<evidence type="ECO:0000256" key="3">
    <source>
        <dbReference type="ARBA" id="ARBA00022989"/>
    </source>
</evidence>
<evidence type="ECO:0000259" key="6">
    <source>
        <dbReference type="PROSITE" id="PS50801"/>
    </source>
</evidence>
<evidence type="ECO:0000256" key="1">
    <source>
        <dbReference type="ARBA" id="ARBA00004141"/>
    </source>
</evidence>
<keyword evidence="3 5" id="KW-1133">Transmembrane helix</keyword>
<feature type="transmembrane region" description="Helical" evidence="5">
    <location>
        <begin position="45"/>
        <end position="61"/>
    </location>
</feature>
<feature type="transmembrane region" description="Helical" evidence="5">
    <location>
        <begin position="280"/>
        <end position="299"/>
    </location>
</feature>
<dbReference type="GO" id="GO:0016020">
    <property type="term" value="C:membrane"/>
    <property type="evidence" value="ECO:0007669"/>
    <property type="project" value="UniProtKB-SubCell"/>
</dbReference>
<keyword evidence="8" id="KW-1185">Reference proteome</keyword>
<dbReference type="Gene3D" id="3.30.750.24">
    <property type="entry name" value="STAS domain"/>
    <property type="match status" value="1"/>
</dbReference>
<feature type="transmembrane region" description="Helical" evidence="5">
    <location>
        <begin position="120"/>
        <end position="138"/>
    </location>
</feature>
<evidence type="ECO:0000313" key="8">
    <source>
        <dbReference type="Proteomes" id="UP000000450"/>
    </source>
</evidence>
<dbReference type="Pfam" id="PF01740">
    <property type="entry name" value="STAS"/>
    <property type="match status" value="1"/>
</dbReference>
<keyword evidence="4 5" id="KW-0472">Membrane</keyword>
<dbReference type="KEGG" id="dia:Dtpsy_0968"/>
<comment type="subcellular location">
    <subcellularLocation>
        <location evidence="1">Membrane</location>
        <topology evidence="1">Multi-pass membrane protein</topology>
    </subcellularLocation>
</comment>
<dbReference type="Pfam" id="PF00916">
    <property type="entry name" value="Sulfate_transp"/>
    <property type="match status" value="1"/>
</dbReference>
<proteinExistence type="predicted"/>
<feature type="transmembrane region" description="Helical" evidence="5">
    <location>
        <begin position="319"/>
        <end position="352"/>
    </location>
</feature>
<evidence type="ECO:0000313" key="7">
    <source>
        <dbReference type="EMBL" id="ACM32446.1"/>
    </source>
</evidence>
<dbReference type="InterPro" id="IPR036513">
    <property type="entry name" value="STAS_dom_sf"/>
</dbReference>
<sequence length="548" mass="56407">MLPTDRPAAPSRPRGGNTFLAGLAIAGLLVPEALAYAAIAGVPPAHALVAALVGLLVYPFIGTSRFATLSATSSAAAIFASVVAAEGTGGAFALVGVTGGLFIVAALARADFLAAFVSRPVLRGFAWALAVTIVVKQLPGLTGVPAQGTHTPGLLWDWLGRLGNAQGLTAALGCGALALWLALQRAQARHAWVQPSVLVLALGIALSAALPLAAHGVVLVGPVTLQGLQWGWPRLDWDHWVRAAQVAPALMMILFAESWGSARSLALQAGDRVHARREMLALGAANIGSSLLQGLPVGAGFSASSANYEAGGHSRWTGLVAAAAIALALGLAQGALALVPLPVLCAVVIGILSHKLGPRPLWATLRWNGDAWMALAAAAGVLVLGVLFGMLLAVGLSLLLALRRFAQPAASELGRLPGTHDFVALKLHPQAQRTSGVLVLRPDEPLFFANAEAMAHIVATHAGAQGVRAVVLSVESSDDMDVTTLEALQELQAHLARRGLALLLARIKDHPRAALQRAGLTHIPLFWSVDDAVGAAQGMAIPEQSTQP</sequence>
<dbReference type="EMBL" id="CP001392">
    <property type="protein sequence ID" value="ACM32446.1"/>
    <property type="molecule type" value="Genomic_DNA"/>
</dbReference>
<dbReference type="PANTHER" id="PTHR11814">
    <property type="entry name" value="SULFATE TRANSPORTER"/>
    <property type="match status" value="1"/>
</dbReference>
<dbReference type="Proteomes" id="UP000000450">
    <property type="component" value="Chromosome"/>
</dbReference>
<accession>A0A9J9QDW1</accession>
<name>A0A9J9QDW1_ACIET</name>
<evidence type="ECO:0000256" key="2">
    <source>
        <dbReference type="ARBA" id="ARBA00022692"/>
    </source>
</evidence>
<dbReference type="GO" id="GO:0055085">
    <property type="term" value="P:transmembrane transport"/>
    <property type="evidence" value="ECO:0007669"/>
    <property type="project" value="InterPro"/>
</dbReference>